<dbReference type="RefSeq" id="WP_022230753.1">
    <property type="nucleotide sequence ID" value="NZ_JAJEQM010000005.1"/>
</dbReference>
<feature type="compositionally biased region" description="Basic and acidic residues" evidence="3">
    <location>
        <begin position="1"/>
        <end position="18"/>
    </location>
</feature>
<proteinExistence type="inferred from homology"/>
<dbReference type="SUPFAM" id="SSF158221">
    <property type="entry name" value="YnzC-like"/>
    <property type="match status" value="1"/>
</dbReference>
<dbReference type="Gene3D" id="1.10.287.540">
    <property type="entry name" value="Helix hairpin bin"/>
    <property type="match status" value="1"/>
</dbReference>
<reference evidence="4 5" key="1">
    <citation type="submission" date="2021-10" db="EMBL/GenBank/DDBJ databases">
        <title>Anaerobic single-cell dispensing facilitates the cultivation of human gut bacteria.</title>
        <authorList>
            <person name="Afrizal A."/>
        </authorList>
    </citation>
    <scope>NUCLEOTIDE SEQUENCE [LARGE SCALE GENOMIC DNA]</scope>
    <source>
        <strain evidence="4 5">CLA-AA-H232</strain>
    </source>
</reference>
<protein>
    <recommendedName>
        <fullName evidence="2">UPF0291 protein LKE05_04680</fullName>
    </recommendedName>
</protein>
<dbReference type="HAMAP" id="MF_01103">
    <property type="entry name" value="UPF0291"/>
    <property type="match status" value="1"/>
</dbReference>
<gene>
    <name evidence="4" type="ORF">LKE05_04680</name>
</gene>
<dbReference type="Proteomes" id="UP001198242">
    <property type="component" value="Unassembled WGS sequence"/>
</dbReference>
<accession>A0AAE3J8Z8</accession>
<dbReference type="PANTHER" id="PTHR37300:SF1">
    <property type="entry name" value="UPF0291 PROTEIN YNZC"/>
    <property type="match status" value="1"/>
</dbReference>
<dbReference type="EMBL" id="JAJEQM010000005">
    <property type="protein sequence ID" value="MCC2210084.1"/>
    <property type="molecule type" value="Genomic_DNA"/>
</dbReference>
<evidence type="ECO:0000313" key="5">
    <source>
        <dbReference type="Proteomes" id="UP001198242"/>
    </source>
</evidence>
<keyword evidence="1 2" id="KW-0963">Cytoplasm</keyword>
<keyword evidence="5" id="KW-1185">Reference proteome</keyword>
<comment type="caution">
    <text evidence="4">The sequence shown here is derived from an EMBL/GenBank/DDBJ whole genome shotgun (WGS) entry which is preliminary data.</text>
</comment>
<evidence type="ECO:0000313" key="4">
    <source>
        <dbReference type="EMBL" id="MCC2210084.1"/>
    </source>
</evidence>
<organism evidence="4 5">
    <name type="scientific">Hominilimicola fabiformis</name>
    <dbReference type="NCBI Taxonomy" id="2885356"/>
    <lineage>
        <taxon>Bacteria</taxon>
        <taxon>Bacillati</taxon>
        <taxon>Bacillota</taxon>
        <taxon>Clostridia</taxon>
        <taxon>Eubacteriales</taxon>
        <taxon>Oscillospiraceae</taxon>
        <taxon>Hominilimicola</taxon>
    </lineage>
</organism>
<name>A0AAE3J8Z8_9FIRM</name>
<feature type="region of interest" description="Disordered" evidence="3">
    <location>
        <begin position="1"/>
        <end position="27"/>
    </location>
</feature>
<dbReference type="Pfam" id="PF05979">
    <property type="entry name" value="DUF896"/>
    <property type="match status" value="1"/>
</dbReference>
<evidence type="ECO:0000256" key="2">
    <source>
        <dbReference type="HAMAP-Rule" id="MF_01103"/>
    </source>
</evidence>
<dbReference type="InterPro" id="IPR009242">
    <property type="entry name" value="DUF896"/>
</dbReference>
<dbReference type="GO" id="GO:0005737">
    <property type="term" value="C:cytoplasm"/>
    <property type="evidence" value="ECO:0007669"/>
    <property type="project" value="UniProtKB-SubCell"/>
</dbReference>
<sequence length="59" mass="6936">MDKKKIDRINELAKKARSSDGLTPEEMTERAKLREEYLNAIRQNFKQTLDNIEIIDKGE</sequence>
<dbReference type="PANTHER" id="PTHR37300">
    <property type="entry name" value="UPF0291 PROTEIN CBO2609/CLC_2481"/>
    <property type="match status" value="1"/>
</dbReference>
<evidence type="ECO:0000256" key="3">
    <source>
        <dbReference type="SAM" id="MobiDB-lite"/>
    </source>
</evidence>
<comment type="similarity">
    <text evidence="2">Belongs to the UPF0291 family.</text>
</comment>
<dbReference type="AlphaFoldDB" id="A0AAE3J8Z8"/>
<comment type="subcellular location">
    <subcellularLocation>
        <location evidence="2">Cytoplasm</location>
    </subcellularLocation>
</comment>
<evidence type="ECO:0000256" key="1">
    <source>
        <dbReference type="ARBA" id="ARBA00022490"/>
    </source>
</evidence>